<protein>
    <submittedName>
        <fullName evidence="2">Uncharacterized protein</fullName>
    </submittedName>
</protein>
<evidence type="ECO:0000313" key="3">
    <source>
        <dbReference type="Proteomes" id="UP001642484"/>
    </source>
</evidence>
<dbReference type="EMBL" id="CAXAMN010021418">
    <property type="protein sequence ID" value="CAK9059384.1"/>
    <property type="molecule type" value="Genomic_DNA"/>
</dbReference>
<evidence type="ECO:0000313" key="1">
    <source>
        <dbReference type="EMBL" id="CAK9059384.1"/>
    </source>
</evidence>
<evidence type="ECO:0000313" key="2">
    <source>
        <dbReference type="EMBL" id="CAK9059577.1"/>
    </source>
</evidence>
<comment type="caution">
    <text evidence="2">The sequence shown here is derived from an EMBL/GenBank/DDBJ whole genome shotgun (WGS) entry which is preliminary data.</text>
</comment>
<gene>
    <name evidence="1" type="ORF">CCMP2556_LOCUS29250</name>
    <name evidence="2" type="ORF">CCMP2556_LOCUS29341</name>
</gene>
<organism evidence="2 3">
    <name type="scientific">Durusdinium trenchii</name>
    <dbReference type="NCBI Taxonomy" id="1381693"/>
    <lineage>
        <taxon>Eukaryota</taxon>
        <taxon>Sar</taxon>
        <taxon>Alveolata</taxon>
        <taxon>Dinophyceae</taxon>
        <taxon>Suessiales</taxon>
        <taxon>Symbiodiniaceae</taxon>
        <taxon>Durusdinium</taxon>
    </lineage>
</organism>
<dbReference type="Proteomes" id="UP001642484">
    <property type="component" value="Unassembled WGS sequence"/>
</dbReference>
<sequence>MTWVEGEKPRGLPQLSFPKKELQLPTRASSGCSLAAPALPRPRSTEWLRGPGVNATWDLQSNISYKRPWKTRCARKRSKGFAKPQVFFTQRSMIYESIAGVVLQSLSQLPEP</sequence>
<reference evidence="2 3" key="1">
    <citation type="submission" date="2024-02" db="EMBL/GenBank/DDBJ databases">
        <authorList>
            <person name="Chen Y."/>
            <person name="Shah S."/>
            <person name="Dougan E. K."/>
            <person name="Thang M."/>
            <person name="Chan C."/>
        </authorList>
    </citation>
    <scope>NUCLEOTIDE SEQUENCE [LARGE SCALE GENOMIC DNA]</scope>
</reference>
<accession>A0ABP0N719</accession>
<keyword evidence="3" id="KW-1185">Reference proteome</keyword>
<dbReference type="EMBL" id="CAXAMN010021440">
    <property type="protein sequence ID" value="CAK9059577.1"/>
    <property type="molecule type" value="Genomic_DNA"/>
</dbReference>
<name>A0ABP0N719_9DINO</name>
<proteinExistence type="predicted"/>